<protein>
    <submittedName>
        <fullName evidence="2">HDOD domain-containing protein</fullName>
    </submittedName>
</protein>
<dbReference type="Proteomes" id="UP000886251">
    <property type="component" value="Unassembled WGS sequence"/>
</dbReference>
<dbReference type="SUPFAM" id="SSF109604">
    <property type="entry name" value="HD-domain/PDEase-like"/>
    <property type="match status" value="1"/>
</dbReference>
<sequence length="284" mass="31560">MAQGIAGIYSELYTAIVSNESLFPSLPEITLRLRETLDDPDCNVASAAKLLKTDPGLSAFILRMAGSARYLTRVPPSDIESAVRRIGLRATGQLAMLFFVRATFQSPTPALRRQVISSYHQATRVSVISAFIASTVKGFDSDRAMLAGLLQDISVPLILRHLVERRELFEDERARDAAIDRLAPLVGVLILKQWGFDEEMIEVARTRKQWQREGGRKPDLSDVVLIARLHSLLGTPEFGQCPSFDELPAFHKLPLGELTPRRSIRMLEQAQDEIAELGRLLAAV</sequence>
<feature type="domain" description="HDOD" evidence="1">
    <location>
        <begin position="23"/>
        <end position="210"/>
    </location>
</feature>
<evidence type="ECO:0000313" key="2">
    <source>
        <dbReference type="EMBL" id="HEB95572.1"/>
    </source>
</evidence>
<dbReference type="PROSITE" id="PS51833">
    <property type="entry name" value="HDOD"/>
    <property type="match status" value="1"/>
</dbReference>
<dbReference type="Pfam" id="PF08668">
    <property type="entry name" value="HDOD"/>
    <property type="match status" value="1"/>
</dbReference>
<organism evidence="2">
    <name type="scientific">Sedimenticola thiotaurini</name>
    <dbReference type="NCBI Taxonomy" id="1543721"/>
    <lineage>
        <taxon>Bacteria</taxon>
        <taxon>Pseudomonadati</taxon>
        <taxon>Pseudomonadota</taxon>
        <taxon>Gammaproteobacteria</taxon>
        <taxon>Chromatiales</taxon>
        <taxon>Sedimenticolaceae</taxon>
        <taxon>Sedimenticola</taxon>
    </lineage>
</organism>
<dbReference type="Gene3D" id="1.10.3210.10">
    <property type="entry name" value="Hypothetical protein af1432"/>
    <property type="match status" value="1"/>
</dbReference>
<dbReference type="InterPro" id="IPR013976">
    <property type="entry name" value="HDOD"/>
</dbReference>
<dbReference type="EMBL" id="DRKP01000049">
    <property type="protein sequence ID" value="HEB95572.1"/>
    <property type="molecule type" value="Genomic_DNA"/>
</dbReference>
<accession>A0A831W9X8</accession>
<reference evidence="2" key="1">
    <citation type="journal article" date="2020" name="mSystems">
        <title>Genome- and Community-Level Interaction Insights into Carbon Utilization and Element Cycling Functions of Hydrothermarchaeota in Hydrothermal Sediment.</title>
        <authorList>
            <person name="Zhou Z."/>
            <person name="Liu Y."/>
            <person name="Xu W."/>
            <person name="Pan J."/>
            <person name="Luo Z.H."/>
            <person name="Li M."/>
        </authorList>
    </citation>
    <scope>NUCLEOTIDE SEQUENCE [LARGE SCALE GENOMIC DNA]</scope>
    <source>
        <strain evidence="2">HyVt-443</strain>
    </source>
</reference>
<proteinExistence type="predicted"/>
<dbReference type="PANTHER" id="PTHR33525">
    <property type="match status" value="1"/>
</dbReference>
<dbReference type="PANTHER" id="PTHR33525:SF3">
    <property type="entry name" value="RIBONUCLEASE Y"/>
    <property type="match status" value="1"/>
</dbReference>
<dbReference type="InterPro" id="IPR052340">
    <property type="entry name" value="RNase_Y/CdgJ"/>
</dbReference>
<gene>
    <name evidence="2" type="ORF">ENI96_03970</name>
</gene>
<comment type="caution">
    <text evidence="2">The sequence shown here is derived from an EMBL/GenBank/DDBJ whole genome shotgun (WGS) entry which is preliminary data.</text>
</comment>
<dbReference type="AlphaFoldDB" id="A0A831W9X8"/>
<evidence type="ECO:0000259" key="1">
    <source>
        <dbReference type="PROSITE" id="PS51833"/>
    </source>
</evidence>
<name>A0A831W9X8_9GAMM</name>